<name>A0A5N5HDV4_9ROSA</name>
<evidence type="ECO:0000313" key="2">
    <source>
        <dbReference type="Proteomes" id="UP000327157"/>
    </source>
</evidence>
<reference evidence="1 2" key="1">
    <citation type="submission" date="2019-09" db="EMBL/GenBank/DDBJ databases">
        <authorList>
            <person name="Ou C."/>
        </authorList>
    </citation>
    <scope>NUCLEOTIDE SEQUENCE [LARGE SCALE GENOMIC DNA]</scope>
    <source>
        <strain evidence="1">S2</strain>
        <tissue evidence="1">Leaf</tissue>
    </source>
</reference>
<keyword evidence="2" id="KW-1185">Reference proteome</keyword>
<dbReference type="OrthoDB" id="1747175at2759"/>
<evidence type="ECO:0000313" key="1">
    <source>
        <dbReference type="EMBL" id="KAB2626196.1"/>
    </source>
</evidence>
<dbReference type="PANTHER" id="PTHR47074">
    <property type="entry name" value="BNAC02G40300D PROTEIN"/>
    <property type="match status" value="1"/>
</dbReference>
<protein>
    <recommendedName>
        <fullName evidence="3">RNase H type-1 domain-containing protein</fullName>
    </recommendedName>
</protein>
<dbReference type="AlphaFoldDB" id="A0A5N5HDV4"/>
<dbReference type="PANTHER" id="PTHR47074:SF11">
    <property type="entry name" value="REVERSE TRANSCRIPTASE-LIKE PROTEIN"/>
    <property type="match status" value="1"/>
</dbReference>
<dbReference type="Proteomes" id="UP000327157">
    <property type="component" value="Chromosome 16"/>
</dbReference>
<sequence length="116" mass="12894">MLWDGRCDPLDTIVARGLQWWQSFVQANASLPPTSARPLEIYKWSPPPVGSLKINLDGAWNSQLKMGGFECICRDASRNFLAAKSGSYSDIFPPLQAEASAFHEAVVWATINHFLI</sequence>
<gene>
    <name evidence="1" type="ORF">D8674_017856</name>
</gene>
<accession>A0A5N5HDV4</accession>
<comment type="caution">
    <text evidence="1">The sequence shown here is derived from an EMBL/GenBank/DDBJ whole genome shotgun (WGS) entry which is preliminary data.</text>
</comment>
<reference evidence="1 2" key="3">
    <citation type="submission" date="2019-11" db="EMBL/GenBank/DDBJ databases">
        <title>A de novo genome assembly of a pear dwarfing rootstock.</title>
        <authorList>
            <person name="Wang F."/>
            <person name="Wang J."/>
            <person name="Li S."/>
            <person name="Zhang Y."/>
            <person name="Fang M."/>
            <person name="Ma L."/>
            <person name="Zhao Y."/>
            <person name="Jiang S."/>
        </authorList>
    </citation>
    <scope>NUCLEOTIDE SEQUENCE [LARGE SCALE GENOMIC DNA]</scope>
    <source>
        <strain evidence="1">S2</strain>
        <tissue evidence="1">Leaf</tissue>
    </source>
</reference>
<dbReference type="EMBL" id="SMOL01000160">
    <property type="protein sequence ID" value="KAB2626196.1"/>
    <property type="molecule type" value="Genomic_DNA"/>
</dbReference>
<reference evidence="2" key="2">
    <citation type="submission" date="2019-10" db="EMBL/GenBank/DDBJ databases">
        <title>A de novo genome assembly of a pear dwarfing rootstock.</title>
        <authorList>
            <person name="Wang F."/>
            <person name="Wang J."/>
            <person name="Li S."/>
            <person name="Zhang Y."/>
            <person name="Fang M."/>
            <person name="Ma L."/>
            <person name="Zhao Y."/>
            <person name="Jiang S."/>
        </authorList>
    </citation>
    <scope>NUCLEOTIDE SEQUENCE [LARGE SCALE GENOMIC DNA]</scope>
</reference>
<organism evidence="1 2">
    <name type="scientific">Pyrus ussuriensis x Pyrus communis</name>
    <dbReference type="NCBI Taxonomy" id="2448454"/>
    <lineage>
        <taxon>Eukaryota</taxon>
        <taxon>Viridiplantae</taxon>
        <taxon>Streptophyta</taxon>
        <taxon>Embryophyta</taxon>
        <taxon>Tracheophyta</taxon>
        <taxon>Spermatophyta</taxon>
        <taxon>Magnoliopsida</taxon>
        <taxon>eudicotyledons</taxon>
        <taxon>Gunneridae</taxon>
        <taxon>Pentapetalae</taxon>
        <taxon>rosids</taxon>
        <taxon>fabids</taxon>
        <taxon>Rosales</taxon>
        <taxon>Rosaceae</taxon>
        <taxon>Amygdaloideae</taxon>
        <taxon>Maleae</taxon>
        <taxon>Pyrus</taxon>
    </lineage>
</organism>
<dbReference type="InterPro" id="IPR052929">
    <property type="entry name" value="RNase_H-like_EbsB-rel"/>
</dbReference>
<evidence type="ECO:0008006" key="3">
    <source>
        <dbReference type="Google" id="ProtNLM"/>
    </source>
</evidence>
<proteinExistence type="predicted"/>